<evidence type="ECO:0000313" key="2">
    <source>
        <dbReference type="EMBL" id="SVB73342.1"/>
    </source>
</evidence>
<proteinExistence type="predicted"/>
<gene>
    <name evidence="2" type="ORF">METZ01_LOCUS226196</name>
</gene>
<dbReference type="SUPFAM" id="SSF52833">
    <property type="entry name" value="Thioredoxin-like"/>
    <property type="match status" value="1"/>
</dbReference>
<sequence>MADQLLKLKQRIASLELIPSSGGVFEVTADDKLVYSKRATGEFPKPKAVLQSIKGL</sequence>
<dbReference type="NCBIfam" id="TIGR02174">
    <property type="entry name" value="CXXU_selWTH"/>
    <property type="match status" value="1"/>
</dbReference>
<accession>A0A382GER8</accession>
<organism evidence="2">
    <name type="scientific">marine metagenome</name>
    <dbReference type="NCBI Taxonomy" id="408172"/>
    <lineage>
        <taxon>unclassified sequences</taxon>
        <taxon>metagenomes</taxon>
        <taxon>ecological metagenomes</taxon>
    </lineage>
</organism>
<reference evidence="2" key="1">
    <citation type="submission" date="2018-05" db="EMBL/GenBank/DDBJ databases">
        <authorList>
            <person name="Lanie J.A."/>
            <person name="Ng W.-L."/>
            <person name="Kazmierczak K.M."/>
            <person name="Andrzejewski T.M."/>
            <person name="Davidsen T.M."/>
            <person name="Wayne K.J."/>
            <person name="Tettelin H."/>
            <person name="Glass J.I."/>
            <person name="Rusch D."/>
            <person name="Podicherti R."/>
            <person name="Tsui H.-C.T."/>
            <person name="Winkler M.E."/>
        </authorList>
    </citation>
    <scope>NUCLEOTIDE SEQUENCE</scope>
</reference>
<dbReference type="InterPro" id="IPR011893">
    <property type="entry name" value="Selenoprotein_Rdx-typ"/>
</dbReference>
<evidence type="ECO:0008006" key="3">
    <source>
        <dbReference type="Google" id="ProtNLM"/>
    </source>
</evidence>
<protein>
    <recommendedName>
        <fullName evidence="3">SelT/SelW/SelH family protein</fullName>
    </recommendedName>
</protein>
<evidence type="ECO:0000256" key="1">
    <source>
        <dbReference type="ARBA" id="ARBA00023284"/>
    </source>
</evidence>
<dbReference type="EMBL" id="UINC01054978">
    <property type="protein sequence ID" value="SVB73342.1"/>
    <property type="molecule type" value="Genomic_DNA"/>
</dbReference>
<dbReference type="AlphaFoldDB" id="A0A382GER8"/>
<dbReference type="Pfam" id="PF10262">
    <property type="entry name" value="Rdx"/>
    <property type="match status" value="1"/>
</dbReference>
<dbReference type="InterPro" id="IPR036249">
    <property type="entry name" value="Thioredoxin-like_sf"/>
</dbReference>
<dbReference type="Gene3D" id="3.40.30.10">
    <property type="entry name" value="Glutaredoxin"/>
    <property type="match status" value="1"/>
</dbReference>
<name>A0A382GER8_9ZZZZ</name>
<keyword evidence="1" id="KW-0676">Redox-active center</keyword>